<dbReference type="EMBL" id="JAWQEG010005818">
    <property type="protein sequence ID" value="KAK3856657.1"/>
    <property type="molecule type" value="Genomic_DNA"/>
</dbReference>
<dbReference type="PANTHER" id="PTHR46312">
    <property type="entry name" value="NACHT DOMAIN-CONTAINING PROTEIN"/>
    <property type="match status" value="1"/>
</dbReference>
<dbReference type="AlphaFoldDB" id="A0AAE1BT93"/>
<sequence>MATDPSSNIQADLPSNFNIDLYKYFKCVILEGKNVMTKVVQRIYASIPASMNGTVHLKDYLQDEPDTALREEMKCVLTELLEADVMSNSFKIDISLAYKLLSKLFGNVFNRLSEECKNNIDDIKHMRNKLAHAMEPKGSIYITSEIYKLKYVYEKIYMGVGEAIDYDFSSDIEATQNTLNNIINIKSNVLIEDVDLYQKNLEEFKKGVSHRLLTAGRKELRGYYSKLRVVTPCTWMLQGDRDTERDNVRKYYIKKIYTPLKINSKCTGPECEIDTMNLLTTTKLQRKNRHILPSGLLLHGLAGCGKTSLCRYILHDWRTKGKEIDALEDMNFVFLVEARSVRSECLEEFLTEQMLPSTLEKLKNEKIALIPMLLDMRVLFLIDGFDEANENTKNVIKNIFERFKNESEHRILVTTRPEYLEEVESLLKGNKIEYITGKICGFDKDGIKSFTDKVFKEALHNKPKNIVQMEKRKFLEYIEGRGRILNNQLYLPLTLALLTHLWIHDKEKKRINSVTNCTTLYFQLFSLCKEKIKERLILKDKHVDMKTINEVILFIGQVAWNMMSAKLVIIASQEKKKIEDECKRKHVEENEIMSAFLECEYDDNQDSKEIRNYSFLHKVQMEYLAAEFLADRVKSGQLEEVKGLKSWHGYDQIIVFLVGHLALSSPTELNRQTGLIFGLVDKADIRKIDFEFWWKFLVEAEKNTKVAKKLADERLPEKNWELVYNETNENLVSGLELLGTIPVNIESIKIEVDNSKDPYNIKDMYKLMKDLKNHLKHRNRRNPLLTELHFWRHYNDGRCSKHSDDFVKTLHPWGHLTNLTGSLGNQEEGSEVLNFCSKLKAICVRLCSLKAVCNLYISLKRIGHTVRKLQITLDMSPGSESTNNFPILPITGDLEINIPRVKDENKEWVMETVKSISQSNRRRYDHLVLNQIELSCIDGRRWDHLVLNQSELSCIDGRRCDHLVLNQSELSCIDRRGCDHLVLNQSKLSYESVVYLLKKLKNVIKKLSVQTSFYITYNQKEEVEQMKNDIHILVNWIK</sequence>
<dbReference type="InterPro" id="IPR007111">
    <property type="entry name" value="NACHT_NTPase"/>
</dbReference>
<keyword evidence="3" id="KW-1185">Reference proteome</keyword>
<accession>A0AAE1BT93</accession>
<gene>
    <name evidence="2" type="ORF">Pcinc_037030</name>
</gene>
<proteinExistence type="predicted"/>
<dbReference type="PANTHER" id="PTHR46312:SF2">
    <property type="entry name" value="NUCLEOTIDE-BINDING OLIGOMERIZATION DOMAIN-CONTAINING PROTEIN 2-LIKE"/>
    <property type="match status" value="1"/>
</dbReference>
<evidence type="ECO:0000259" key="1">
    <source>
        <dbReference type="PROSITE" id="PS50837"/>
    </source>
</evidence>
<name>A0AAE1BT93_PETCI</name>
<dbReference type="InterPro" id="IPR027417">
    <property type="entry name" value="P-loop_NTPase"/>
</dbReference>
<organism evidence="2 3">
    <name type="scientific">Petrolisthes cinctipes</name>
    <name type="common">Flat porcelain crab</name>
    <dbReference type="NCBI Taxonomy" id="88211"/>
    <lineage>
        <taxon>Eukaryota</taxon>
        <taxon>Metazoa</taxon>
        <taxon>Ecdysozoa</taxon>
        <taxon>Arthropoda</taxon>
        <taxon>Crustacea</taxon>
        <taxon>Multicrustacea</taxon>
        <taxon>Malacostraca</taxon>
        <taxon>Eumalacostraca</taxon>
        <taxon>Eucarida</taxon>
        <taxon>Decapoda</taxon>
        <taxon>Pleocyemata</taxon>
        <taxon>Anomura</taxon>
        <taxon>Galatheoidea</taxon>
        <taxon>Porcellanidae</taxon>
        <taxon>Petrolisthes</taxon>
    </lineage>
</organism>
<protein>
    <recommendedName>
        <fullName evidence="1">NACHT domain-containing protein</fullName>
    </recommendedName>
</protein>
<evidence type="ECO:0000313" key="2">
    <source>
        <dbReference type="EMBL" id="KAK3856657.1"/>
    </source>
</evidence>
<evidence type="ECO:0000313" key="3">
    <source>
        <dbReference type="Proteomes" id="UP001286313"/>
    </source>
</evidence>
<dbReference type="Proteomes" id="UP001286313">
    <property type="component" value="Unassembled WGS sequence"/>
</dbReference>
<comment type="caution">
    <text evidence="2">The sequence shown here is derived from an EMBL/GenBank/DDBJ whole genome shotgun (WGS) entry which is preliminary data.</text>
</comment>
<dbReference type="Gene3D" id="3.40.50.300">
    <property type="entry name" value="P-loop containing nucleotide triphosphate hydrolases"/>
    <property type="match status" value="1"/>
</dbReference>
<dbReference type="PROSITE" id="PS50837">
    <property type="entry name" value="NACHT"/>
    <property type="match status" value="1"/>
</dbReference>
<feature type="domain" description="NACHT" evidence="1">
    <location>
        <begin position="294"/>
        <end position="417"/>
    </location>
</feature>
<reference evidence="2" key="1">
    <citation type="submission" date="2023-10" db="EMBL/GenBank/DDBJ databases">
        <title>Genome assemblies of two species of porcelain crab, Petrolisthes cinctipes and Petrolisthes manimaculis (Anomura: Porcellanidae).</title>
        <authorList>
            <person name="Angst P."/>
        </authorList>
    </citation>
    <scope>NUCLEOTIDE SEQUENCE</scope>
    <source>
        <strain evidence="2">PB745_01</strain>
        <tissue evidence="2">Gill</tissue>
    </source>
</reference>
<dbReference type="SUPFAM" id="SSF52540">
    <property type="entry name" value="P-loop containing nucleoside triphosphate hydrolases"/>
    <property type="match status" value="1"/>
</dbReference>
<dbReference type="Pfam" id="PF05729">
    <property type="entry name" value="NACHT"/>
    <property type="match status" value="1"/>
</dbReference>